<keyword evidence="4" id="KW-1185">Reference proteome</keyword>
<reference evidence="4" key="2">
    <citation type="journal article" date="2013" name="Nat. Commun.">
        <title>Genome of the Chinese tree shrew.</title>
        <authorList>
            <person name="Fan Y."/>
            <person name="Huang Z.Y."/>
            <person name="Cao C.C."/>
            <person name="Chen C.S."/>
            <person name="Chen Y.X."/>
            <person name="Fan D.D."/>
            <person name="He J."/>
            <person name="Hou H.L."/>
            <person name="Hu L."/>
            <person name="Hu X.T."/>
            <person name="Jiang X.T."/>
            <person name="Lai R."/>
            <person name="Lang Y.S."/>
            <person name="Liang B."/>
            <person name="Liao S.G."/>
            <person name="Mu D."/>
            <person name="Ma Y.Y."/>
            <person name="Niu Y.Y."/>
            <person name="Sun X.Q."/>
            <person name="Xia J.Q."/>
            <person name="Xiao J."/>
            <person name="Xiong Z.Q."/>
            <person name="Xu L."/>
            <person name="Yang L."/>
            <person name="Zhang Y."/>
            <person name="Zhao W."/>
            <person name="Zhao X.D."/>
            <person name="Zheng Y.T."/>
            <person name="Zhou J.M."/>
            <person name="Zhu Y.B."/>
            <person name="Zhang G.J."/>
            <person name="Wang J."/>
            <person name="Yao Y.G."/>
        </authorList>
    </citation>
    <scope>NUCLEOTIDE SEQUENCE [LARGE SCALE GENOMIC DNA]</scope>
</reference>
<evidence type="ECO:0000313" key="4">
    <source>
        <dbReference type="Proteomes" id="UP000011518"/>
    </source>
</evidence>
<comment type="similarity">
    <text evidence="1">Belongs to the serpin family.</text>
</comment>
<dbReference type="InterPro" id="IPR000215">
    <property type="entry name" value="Serpin_fam"/>
</dbReference>
<organism evidence="3 4">
    <name type="scientific">Tupaia chinensis</name>
    <name type="common">Chinese tree shrew</name>
    <name type="synonym">Tupaia belangeri chinensis</name>
    <dbReference type="NCBI Taxonomy" id="246437"/>
    <lineage>
        <taxon>Eukaryota</taxon>
        <taxon>Metazoa</taxon>
        <taxon>Chordata</taxon>
        <taxon>Craniata</taxon>
        <taxon>Vertebrata</taxon>
        <taxon>Euteleostomi</taxon>
        <taxon>Mammalia</taxon>
        <taxon>Eutheria</taxon>
        <taxon>Euarchontoglires</taxon>
        <taxon>Scandentia</taxon>
        <taxon>Tupaiidae</taxon>
        <taxon>Tupaia</taxon>
    </lineage>
</organism>
<dbReference type="EMBL" id="KB364711">
    <property type="protein sequence ID" value="ELV12138.1"/>
    <property type="molecule type" value="Genomic_DNA"/>
</dbReference>
<dbReference type="InterPro" id="IPR042185">
    <property type="entry name" value="Serpin_sf_2"/>
</dbReference>
<proteinExistence type="inferred from homology"/>
<dbReference type="InterPro" id="IPR036186">
    <property type="entry name" value="Serpin_sf"/>
</dbReference>
<dbReference type="InParanoid" id="L8Y6T6"/>
<gene>
    <name evidence="3" type="ORF">TREES_T100005840</name>
</gene>
<name>L8Y6T6_TUPCH</name>
<reference evidence="4" key="1">
    <citation type="submission" date="2012-07" db="EMBL/GenBank/DDBJ databases">
        <title>Genome of the Chinese tree shrew, a rising model animal genetically related to primates.</title>
        <authorList>
            <person name="Zhang G."/>
            <person name="Fan Y."/>
            <person name="Yao Y."/>
            <person name="Huang Z."/>
        </authorList>
    </citation>
    <scope>NUCLEOTIDE SEQUENCE [LARGE SCALE GENOMIC DNA]</scope>
</reference>
<dbReference type="Proteomes" id="UP000011518">
    <property type="component" value="Unassembled WGS sequence"/>
</dbReference>
<dbReference type="PANTHER" id="PTHR11461">
    <property type="entry name" value="SERINE PROTEASE INHIBITOR, SERPIN"/>
    <property type="match status" value="1"/>
</dbReference>
<dbReference type="SMART" id="SM00093">
    <property type="entry name" value="SERPIN"/>
    <property type="match status" value="1"/>
</dbReference>
<dbReference type="Gene3D" id="2.10.310.10">
    <property type="entry name" value="Serpins superfamily"/>
    <property type="match status" value="1"/>
</dbReference>
<dbReference type="InterPro" id="IPR042178">
    <property type="entry name" value="Serpin_sf_1"/>
</dbReference>
<accession>L8Y6T6</accession>
<dbReference type="STRING" id="246437.L8Y6T6"/>
<dbReference type="AlphaFoldDB" id="L8Y6T6"/>
<evidence type="ECO:0000256" key="1">
    <source>
        <dbReference type="RuleBase" id="RU000411"/>
    </source>
</evidence>
<dbReference type="PROSITE" id="PS00284">
    <property type="entry name" value="SERPIN"/>
    <property type="match status" value="1"/>
</dbReference>
<evidence type="ECO:0000259" key="2">
    <source>
        <dbReference type="SMART" id="SM00093"/>
    </source>
</evidence>
<dbReference type="InterPro" id="IPR023795">
    <property type="entry name" value="Serpin_CS"/>
</dbReference>
<dbReference type="GO" id="GO:0004867">
    <property type="term" value="F:serine-type endopeptidase inhibitor activity"/>
    <property type="evidence" value="ECO:0007669"/>
    <property type="project" value="InterPro"/>
</dbReference>
<dbReference type="MEROPS" id="I04.971"/>
<dbReference type="SUPFAM" id="SSF56574">
    <property type="entry name" value="Serpins"/>
    <property type="match status" value="1"/>
</dbReference>
<dbReference type="Gene3D" id="2.30.39.10">
    <property type="entry name" value="Alpha-1-antitrypsin, domain 1"/>
    <property type="match status" value="1"/>
</dbReference>
<dbReference type="Gene3D" id="3.30.497.10">
    <property type="entry name" value="Antithrombin, subunit I, domain 2"/>
    <property type="match status" value="1"/>
</dbReference>
<dbReference type="GO" id="GO:0005615">
    <property type="term" value="C:extracellular space"/>
    <property type="evidence" value="ECO:0007669"/>
    <property type="project" value="InterPro"/>
</dbReference>
<protein>
    <submittedName>
        <fullName evidence="3">Alpha-1-antiproteinase 2</fullName>
    </submittedName>
</protein>
<dbReference type="Pfam" id="PF00079">
    <property type="entry name" value="Serpin"/>
    <property type="match status" value="1"/>
</dbReference>
<feature type="domain" description="Serpin" evidence="2">
    <location>
        <begin position="16"/>
        <end position="374"/>
    </location>
</feature>
<sequence length="387" mass="44042">MPSASSTALNNSHFAFRLYREMVAANPGRNVLFSPLSVSIPLTLLALKAKPAVCSQILKALGFSLAEVANDQAQVHYSQLLRALLPDPWKCPTEMGSVLFVDKRRSLVRKFIDTAQNLYRMDVFLTAFKSYATARDYMDFFIRKKTHGKIEKLTQKVNPDTVLILANYIFFKGKWKHYFDPKLTEMRPFSVNEKLTVQVPMMHRLGYFQLQYFRHLHSYVLWLPCRCNANTVFILPNMGKVSETEEALLKENFDTWTQPLTLSSKRRLYLPKFSLRANVQLDQFTPTTGISDIFSYSAGLTGISLQTLPMRVSKAVHVAELTVDEDGAEKEDITGLRFSPSHLIPILDFNRPFLLLVFAEGSHNLLFMGKVMNPKANLSSGDKRAFP</sequence>
<dbReference type="PANTHER" id="PTHR11461:SF160">
    <property type="entry name" value="SERINE (OR CYSTEINE) PEPTIDASE INHIBITOR, CLADE A (ALPHA-1 ANTIPROTEINASE, ANTITRYPSIN), MEMBER 16"/>
    <property type="match status" value="1"/>
</dbReference>
<dbReference type="eggNOG" id="KOG2392">
    <property type="taxonomic scope" value="Eukaryota"/>
</dbReference>
<dbReference type="FunFam" id="3.30.497.10:FF:000001">
    <property type="entry name" value="Serine protease inhibitor"/>
    <property type="match status" value="1"/>
</dbReference>
<dbReference type="CDD" id="cd19587">
    <property type="entry name" value="serpinA16_HongrES1-like"/>
    <property type="match status" value="1"/>
</dbReference>
<evidence type="ECO:0000313" key="3">
    <source>
        <dbReference type="EMBL" id="ELV12138.1"/>
    </source>
</evidence>
<dbReference type="InterPro" id="IPR023796">
    <property type="entry name" value="Serpin_dom"/>
</dbReference>